<feature type="transmembrane region" description="Helical" evidence="1">
    <location>
        <begin position="148"/>
        <end position="165"/>
    </location>
</feature>
<dbReference type="EMBL" id="MFUR01000004">
    <property type="protein sequence ID" value="OGI87235.1"/>
    <property type="molecule type" value="Genomic_DNA"/>
</dbReference>
<feature type="transmembrane region" description="Helical" evidence="1">
    <location>
        <begin position="121"/>
        <end position="141"/>
    </location>
</feature>
<protein>
    <submittedName>
        <fullName evidence="2">Uncharacterized protein</fullName>
    </submittedName>
</protein>
<accession>A0A1F6WZT4</accession>
<organism evidence="2 3">
    <name type="scientific">Candidatus Nomurabacteria bacterium RIFCSPLOWO2_01_FULL_36_16</name>
    <dbReference type="NCBI Taxonomy" id="1801767"/>
    <lineage>
        <taxon>Bacteria</taxon>
        <taxon>Candidatus Nomuraibacteriota</taxon>
    </lineage>
</organism>
<gene>
    <name evidence="2" type="ORF">A3A91_03835</name>
</gene>
<comment type="caution">
    <text evidence="2">The sequence shown here is derived from an EMBL/GenBank/DDBJ whole genome shotgun (WGS) entry which is preliminary data.</text>
</comment>
<proteinExistence type="predicted"/>
<evidence type="ECO:0000313" key="2">
    <source>
        <dbReference type="EMBL" id="OGI87235.1"/>
    </source>
</evidence>
<dbReference type="Proteomes" id="UP000177001">
    <property type="component" value="Unassembled WGS sequence"/>
</dbReference>
<keyword evidence="1" id="KW-1133">Transmembrane helix</keyword>
<feature type="transmembrane region" description="Helical" evidence="1">
    <location>
        <begin position="80"/>
        <end position="101"/>
    </location>
</feature>
<keyword evidence="1" id="KW-0812">Transmembrane</keyword>
<feature type="transmembrane region" description="Helical" evidence="1">
    <location>
        <begin position="12"/>
        <end position="30"/>
    </location>
</feature>
<name>A0A1F6WZT4_9BACT</name>
<sequence length="385" mass="44014">MENTQNFILKNIMLQVALSLFVFLTLWWLFIKPLSGGVLVSFKHFWSSVYVAMPLLGGIYGFVISKAFGGRKSVLGKMILAFSLGLFLQAFGQIIYTYYLWSLQIEAPYPSLGDMGYFGSIFAYIYGIFILARYIGVTISFRSFLNKIPTIVIPFIMLTFSYFTFLKGYKFDFSNFLKIFLDFGYPIFQAFYVSLALLVLFFSKKSLGGVLRKPVLLLVFALIIQYISDSYFIYTANNGTWYLGGIGDYFYLVSYFAMTLVIIYIGDTFEKIRLESSKIKTAYSETDADNDLEKLFNQILTEIIKRQVRIAGPLGWQEVRKVASVSIINEESVVVSMVGDPKKTIDELIYRYKNFFGDIAVKVSKNAAYHLIMKLPPEEVPDSLR</sequence>
<feature type="transmembrane region" description="Helical" evidence="1">
    <location>
        <begin position="185"/>
        <end position="203"/>
    </location>
</feature>
<feature type="transmembrane region" description="Helical" evidence="1">
    <location>
        <begin position="249"/>
        <end position="266"/>
    </location>
</feature>
<reference evidence="2 3" key="1">
    <citation type="journal article" date="2016" name="Nat. Commun.">
        <title>Thousands of microbial genomes shed light on interconnected biogeochemical processes in an aquifer system.</title>
        <authorList>
            <person name="Anantharaman K."/>
            <person name="Brown C.T."/>
            <person name="Hug L.A."/>
            <person name="Sharon I."/>
            <person name="Castelle C.J."/>
            <person name="Probst A.J."/>
            <person name="Thomas B.C."/>
            <person name="Singh A."/>
            <person name="Wilkins M.J."/>
            <person name="Karaoz U."/>
            <person name="Brodie E.L."/>
            <person name="Williams K.H."/>
            <person name="Hubbard S.S."/>
            <person name="Banfield J.F."/>
        </authorList>
    </citation>
    <scope>NUCLEOTIDE SEQUENCE [LARGE SCALE GENOMIC DNA]</scope>
</reference>
<evidence type="ECO:0000313" key="3">
    <source>
        <dbReference type="Proteomes" id="UP000177001"/>
    </source>
</evidence>
<evidence type="ECO:0000256" key="1">
    <source>
        <dbReference type="SAM" id="Phobius"/>
    </source>
</evidence>
<dbReference type="AlphaFoldDB" id="A0A1F6WZT4"/>
<feature type="transmembrane region" description="Helical" evidence="1">
    <location>
        <begin position="50"/>
        <end position="68"/>
    </location>
</feature>
<keyword evidence="1" id="KW-0472">Membrane</keyword>
<feature type="transmembrane region" description="Helical" evidence="1">
    <location>
        <begin position="215"/>
        <end position="234"/>
    </location>
</feature>